<sequence length="93" mass="10546">MLVLGGLRARSVWVVWLFPKHRFGFQVALVQCFIGLSSPVCFHPDDWVVRTSKTRSMPNFYCVGMLPNGEYAYMATCAGPRFVMNTSLRGVRN</sequence>
<dbReference type="Proteomes" id="UP001152320">
    <property type="component" value="Chromosome 2"/>
</dbReference>
<dbReference type="EMBL" id="JAIZAY010000002">
    <property type="protein sequence ID" value="KAJ8046797.1"/>
    <property type="molecule type" value="Genomic_DNA"/>
</dbReference>
<comment type="caution">
    <text evidence="1">The sequence shown here is derived from an EMBL/GenBank/DDBJ whole genome shotgun (WGS) entry which is preliminary data.</text>
</comment>
<accession>A0A9Q1HEM8</accession>
<gene>
    <name evidence="1" type="ORF">HOLleu_05586</name>
</gene>
<dbReference type="AlphaFoldDB" id="A0A9Q1HEM8"/>
<evidence type="ECO:0000313" key="2">
    <source>
        <dbReference type="Proteomes" id="UP001152320"/>
    </source>
</evidence>
<reference evidence="1" key="1">
    <citation type="submission" date="2021-10" db="EMBL/GenBank/DDBJ databases">
        <title>Tropical sea cucumber genome reveals ecological adaptation and Cuvierian tubules defense mechanism.</title>
        <authorList>
            <person name="Chen T."/>
        </authorList>
    </citation>
    <scope>NUCLEOTIDE SEQUENCE</scope>
    <source>
        <strain evidence="1">Nanhai2018</strain>
        <tissue evidence="1">Muscle</tissue>
    </source>
</reference>
<organism evidence="1 2">
    <name type="scientific">Holothuria leucospilota</name>
    <name type="common">Black long sea cucumber</name>
    <name type="synonym">Mertensiothuria leucospilota</name>
    <dbReference type="NCBI Taxonomy" id="206669"/>
    <lineage>
        <taxon>Eukaryota</taxon>
        <taxon>Metazoa</taxon>
        <taxon>Echinodermata</taxon>
        <taxon>Eleutherozoa</taxon>
        <taxon>Echinozoa</taxon>
        <taxon>Holothuroidea</taxon>
        <taxon>Aspidochirotacea</taxon>
        <taxon>Aspidochirotida</taxon>
        <taxon>Holothuriidae</taxon>
        <taxon>Holothuria</taxon>
    </lineage>
</organism>
<keyword evidence="2" id="KW-1185">Reference proteome</keyword>
<proteinExistence type="predicted"/>
<evidence type="ECO:0000313" key="1">
    <source>
        <dbReference type="EMBL" id="KAJ8046797.1"/>
    </source>
</evidence>
<protein>
    <submittedName>
        <fullName evidence="1">Uncharacterized protein</fullName>
    </submittedName>
</protein>
<name>A0A9Q1HEM8_HOLLE</name>